<accession>A0A3B3XLI5</accession>
<evidence type="ECO:0000256" key="6">
    <source>
        <dbReference type="ARBA" id="ARBA00022588"/>
    </source>
</evidence>
<organism evidence="16 17">
    <name type="scientific">Poecilia mexicana</name>
    <dbReference type="NCBI Taxonomy" id="48701"/>
    <lineage>
        <taxon>Eukaryota</taxon>
        <taxon>Metazoa</taxon>
        <taxon>Chordata</taxon>
        <taxon>Craniata</taxon>
        <taxon>Vertebrata</taxon>
        <taxon>Euteleostomi</taxon>
        <taxon>Actinopterygii</taxon>
        <taxon>Neopterygii</taxon>
        <taxon>Teleostei</taxon>
        <taxon>Neoteleostei</taxon>
        <taxon>Acanthomorphata</taxon>
        <taxon>Ovalentaria</taxon>
        <taxon>Atherinomorphae</taxon>
        <taxon>Cyprinodontiformes</taxon>
        <taxon>Poeciliidae</taxon>
        <taxon>Poeciliinae</taxon>
        <taxon>Poecilia</taxon>
    </lineage>
</organism>
<comment type="subcellular location">
    <subcellularLocation>
        <location evidence="1">Cell surface</location>
    </subcellularLocation>
    <subcellularLocation>
        <location evidence="2">Secreted</location>
        <location evidence="2">Extracellular space</location>
        <location evidence="2">Extracellular matrix</location>
    </subcellularLocation>
</comment>
<feature type="domain" description="C1q" evidence="15">
    <location>
        <begin position="162"/>
        <end position="305"/>
    </location>
</feature>
<reference evidence="16" key="2">
    <citation type="submission" date="2025-09" db="UniProtKB">
        <authorList>
            <consortium name="Ensembl"/>
        </authorList>
    </citation>
    <scope>IDENTIFICATION</scope>
</reference>
<evidence type="ECO:0000256" key="13">
    <source>
        <dbReference type="ARBA" id="ARBA00023278"/>
    </source>
</evidence>
<keyword evidence="17" id="KW-1185">Reference proteome</keyword>
<keyword evidence="10" id="KW-0180">Complement pathway</keyword>
<dbReference type="InterPro" id="IPR050392">
    <property type="entry name" value="Collagen/C1q_domain"/>
</dbReference>
<evidence type="ECO:0000256" key="4">
    <source>
        <dbReference type="ARBA" id="ARBA00022525"/>
    </source>
</evidence>
<keyword evidence="7" id="KW-0732">Signal</keyword>
<evidence type="ECO:0000256" key="8">
    <source>
        <dbReference type="ARBA" id="ARBA00022737"/>
    </source>
</evidence>
<sequence length="305" mass="33209">MITCWLLLFGDMFLLMSLHVKLKIKFNVKPRLFIILHAFLFLSPAFRAMGADFVCAVLFTIGLLLSAVECNCNGHPGERGPPGRDGLAGMKGQKGEPAVWVDGPVDPSMLLRLRGDKGNSGPQGPIGPKGYRGDVGAAGMAGQPGQPGPVGISLNSGQSASNQRTHSAFSVKRNTTRYPPFNQKITYQEAIVNINNNFVINTGIFTCTTPGFYYFTFHSVAKVSMCLGLVKEGEPEKIVFCDENTRNSEQVLSGGVVLELTAGQKVWLESYKDQQQSLQIAKDADARDVREKLIVFNGFLIFSNS</sequence>
<evidence type="ECO:0000256" key="7">
    <source>
        <dbReference type="ARBA" id="ARBA00022729"/>
    </source>
</evidence>
<dbReference type="Gene3D" id="2.60.120.40">
    <property type="match status" value="1"/>
</dbReference>
<proteinExistence type="predicted"/>
<keyword evidence="13" id="KW-0379">Hydroxylation</keyword>
<evidence type="ECO:0000256" key="9">
    <source>
        <dbReference type="ARBA" id="ARBA00022859"/>
    </source>
</evidence>
<dbReference type="GO" id="GO:0045087">
    <property type="term" value="P:innate immune response"/>
    <property type="evidence" value="ECO:0007669"/>
    <property type="project" value="UniProtKB-KW"/>
</dbReference>
<evidence type="ECO:0000259" key="15">
    <source>
        <dbReference type="PROSITE" id="PS50871"/>
    </source>
</evidence>
<protein>
    <recommendedName>
        <fullName evidence="3">Complement C1q subcomponent subunit A</fullName>
    </recommendedName>
</protein>
<dbReference type="Proteomes" id="UP000261480">
    <property type="component" value="Unplaced"/>
</dbReference>
<keyword evidence="5" id="KW-0272">Extracellular matrix</keyword>
<dbReference type="SUPFAM" id="SSF49842">
    <property type="entry name" value="TNF-like"/>
    <property type="match status" value="1"/>
</dbReference>
<keyword evidence="11" id="KW-1015">Disulfide bond</keyword>
<evidence type="ECO:0000256" key="11">
    <source>
        <dbReference type="ARBA" id="ARBA00023157"/>
    </source>
</evidence>
<reference evidence="16" key="1">
    <citation type="submission" date="2025-08" db="UniProtKB">
        <authorList>
            <consortium name="Ensembl"/>
        </authorList>
    </citation>
    <scope>IDENTIFICATION</scope>
</reference>
<keyword evidence="9" id="KW-0391">Immunity</keyword>
<dbReference type="STRING" id="48701.ENSPMEP00000015874"/>
<dbReference type="InterPro" id="IPR008160">
    <property type="entry name" value="Collagen"/>
</dbReference>
<keyword evidence="8" id="KW-0677">Repeat</keyword>
<dbReference type="InterPro" id="IPR001073">
    <property type="entry name" value="C1q_dom"/>
</dbReference>
<dbReference type="PANTHER" id="PTHR15427:SF26">
    <property type="entry name" value="COMPLEMENT C1Q SUBCOMPONENT SUBUNIT A"/>
    <property type="match status" value="1"/>
</dbReference>
<dbReference type="Pfam" id="PF01391">
    <property type="entry name" value="Collagen"/>
    <property type="match status" value="1"/>
</dbReference>
<evidence type="ECO:0000256" key="10">
    <source>
        <dbReference type="ARBA" id="ARBA00022875"/>
    </source>
</evidence>
<comment type="subunit">
    <text evidence="14">Core component of the complement C1 complex, a calcium-dependent complex composed of 1 molecule of the C1Q subcomplex, 2 molecules of C1R and 2 molecules of C1S. The C1Q subcomplex is composed 18 subunits: 3 chains of C1QA, C1QB, and C1QC trimerize to form 6 collagen-like triple helices connected to six globular ligand-recognition modules (C1q domain). Interacts with CR1 (via Sushi 24 and Sushi 25 domains). Interacts (via C-terminus) with CD33; this interaction activates CD33 inhibitory motifs.</text>
</comment>
<dbReference type="PRINTS" id="PR00007">
    <property type="entry name" value="COMPLEMNTC1Q"/>
</dbReference>
<dbReference type="Ensembl" id="ENSPMET00000024277.1">
    <property type="protein sequence ID" value="ENSPMEP00000015874.1"/>
    <property type="gene ID" value="ENSPMEG00000018461.1"/>
</dbReference>
<evidence type="ECO:0000256" key="1">
    <source>
        <dbReference type="ARBA" id="ARBA00004241"/>
    </source>
</evidence>
<dbReference type="InterPro" id="IPR008983">
    <property type="entry name" value="Tumour_necrosis_fac-like_dom"/>
</dbReference>
<evidence type="ECO:0000313" key="17">
    <source>
        <dbReference type="Proteomes" id="UP000261480"/>
    </source>
</evidence>
<dbReference type="Pfam" id="PF00386">
    <property type="entry name" value="C1q"/>
    <property type="match status" value="1"/>
</dbReference>
<dbReference type="GO" id="GO:0005581">
    <property type="term" value="C:collagen trimer"/>
    <property type="evidence" value="ECO:0007669"/>
    <property type="project" value="UniProtKB-KW"/>
</dbReference>
<evidence type="ECO:0000256" key="12">
    <source>
        <dbReference type="ARBA" id="ARBA00023180"/>
    </source>
</evidence>
<dbReference type="GO" id="GO:0009986">
    <property type="term" value="C:cell surface"/>
    <property type="evidence" value="ECO:0007669"/>
    <property type="project" value="UniProtKB-SubCell"/>
</dbReference>
<dbReference type="SMART" id="SM00110">
    <property type="entry name" value="C1Q"/>
    <property type="match status" value="1"/>
</dbReference>
<keyword evidence="4" id="KW-0964">Secreted</keyword>
<keyword evidence="6" id="KW-0399">Innate immunity</keyword>
<name>A0A3B3XLI5_9TELE</name>
<evidence type="ECO:0000256" key="5">
    <source>
        <dbReference type="ARBA" id="ARBA00022530"/>
    </source>
</evidence>
<evidence type="ECO:0000256" key="14">
    <source>
        <dbReference type="ARBA" id="ARBA00093497"/>
    </source>
</evidence>
<evidence type="ECO:0000256" key="3">
    <source>
        <dbReference type="ARBA" id="ARBA00013456"/>
    </source>
</evidence>
<evidence type="ECO:0000313" key="16">
    <source>
        <dbReference type="Ensembl" id="ENSPMEP00000015874.1"/>
    </source>
</evidence>
<dbReference type="GO" id="GO:0006958">
    <property type="term" value="P:complement activation, classical pathway"/>
    <property type="evidence" value="ECO:0007669"/>
    <property type="project" value="UniProtKB-KW"/>
</dbReference>
<evidence type="ECO:0000256" key="2">
    <source>
        <dbReference type="ARBA" id="ARBA00004498"/>
    </source>
</evidence>
<dbReference type="PROSITE" id="PS50871">
    <property type="entry name" value="C1Q"/>
    <property type="match status" value="1"/>
</dbReference>
<dbReference type="PANTHER" id="PTHR15427">
    <property type="entry name" value="EMILIN ELASTIN MICROFIBRIL INTERFACE-LOCATED PROTEIN ELASTIN MICROFIBRIL INTERFACER"/>
    <property type="match status" value="1"/>
</dbReference>
<dbReference type="AlphaFoldDB" id="A0A3B3XLI5"/>
<keyword evidence="12" id="KW-0325">Glycoprotein</keyword>